<reference evidence="1 2" key="1">
    <citation type="submission" date="2018-02" db="EMBL/GenBank/DDBJ databases">
        <title>Discovery of a pederin family compound in a non-symbiotic bloom-forming cyanobacterium.</title>
        <authorList>
            <person name="Kust A."/>
            <person name="Mares J."/>
            <person name="Jokela J."/>
            <person name="Urajova P."/>
            <person name="Hajek J."/>
            <person name="Saurav K."/>
            <person name="Voracova K."/>
            <person name="Fewer D.P."/>
            <person name="Haapaniemi E."/>
            <person name="Permi P."/>
            <person name="Rehakova K."/>
            <person name="Sivonen K."/>
            <person name="Hrouzek P."/>
        </authorList>
    </citation>
    <scope>NUCLEOTIDE SEQUENCE [LARGE SCALE GENOMIC DNA]</scope>
    <source>
        <strain evidence="1 2">CHARLIE-1</strain>
    </source>
</reference>
<evidence type="ECO:0000313" key="2">
    <source>
        <dbReference type="Proteomes" id="UP000239589"/>
    </source>
</evidence>
<dbReference type="EMBL" id="PGEM01000046">
    <property type="protein sequence ID" value="PPJ63930.1"/>
    <property type="molecule type" value="Genomic_DNA"/>
</dbReference>
<dbReference type="OrthoDB" id="939976at2"/>
<name>A0A2S6CWH0_9CYAN</name>
<keyword evidence="2" id="KW-1185">Reference proteome</keyword>
<dbReference type="InterPro" id="IPR040871">
    <property type="entry name" value="HopA1"/>
</dbReference>
<protein>
    <submittedName>
        <fullName evidence="1">Uncharacterized protein</fullName>
    </submittedName>
</protein>
<comment type="caution">
    <text evidence="1">The sequence shown here is derived from an EMBL/GenBank/DDBJ whole genome shotgun (WGS) entry which is preliminary data.</text>
</comment>
<organism evidence="1 2">
    <name type="scientific">Cuspidothrix issatschenkoi CHARLIE-1</name>
    <dbReference type="NCBI Taxonomy" id="2052836"/>
    <lineage>
        <taxon>Bacteria</taxon>
        <taxon>Bacillati</taxon>
        <taxon>Cyanobacteriota</taxon>
        <taxon>Cyanophyceae</taxon>
        <taxon>Nostocales</taxon>
        <taxon>Aphanizomenonaceae</taxon>
        <taxon>Cuspidothrix</taxon>
    </lineage>
</organism>
<dbReference type="Proteomes" id="UP000239589">
    <property type="component" value="Unassembled WGS sequence"/>
</dbReference>
<dbReference type="Pfam" id="PF17914">
    <property type="entry name" value="HopA1"/>
    <property type="match status" value="1"/>
</dbReference>
<dbReference type="RefSeq" id="WP_104387267.1">
    <property type="nucleotide sequence ID" value="NZ_PGEM01000046.1"/>
</dbReference>
<proteinExistence type="predicted"/>
<evidence type="ECO:0000313" key="1">
    <source>
        <dbReference type="EMBL" id="PPJ63930.1"/>
    </source>
</evidence>
<sequence length="361" mass="41736">MQVLDSLEYQLSQLPQKLQISLENIVNNLQIESFYSIQHPEYNLVSLPESVISRFENLPLDIQHKHLSIQLRNFLYSAYYNGSWHNSSNADDQMNNLSNNSLFGIDLSFYEKLHNRNTGIGYWSKNWLVVNEEADKNLVVHKNGLTLHIERDLYLRPSHKSAAIGDLVAIKMPKNLVQNGFYMAVSNLGTQDHQDILRIYFNISPEGAVSVMENLTKQLNKIEIPFSFKALYNPDEYGRYDSAVLYFNKHEYQNIYSVLQSVYLENKSYFSPQVPLFTKALAPGLGCAEEPENKLAEKESFGTNRCQMIANGLINAWEIGNNQPEQRIRAIFEQFALHKIKIQYPYLNTHSEDIYRPLEDV</sequence>
<dbReference type="AlphaFoldDB" id="A0A2S6CWH0"/>
<accession>A0A2S6CWH0</accession>
<gene>
    <name evidence="1" type="ORF">CUN59_07530</name>
</gene>